<protein>
    <recommendedName>
        <fullName evidence="6">23S rRNA (guanosine-2'-O-)-methyltransferase RlmB</fullName>
        <ecNumber evidence="6">2.1.1.185</ecNumber>
    </recommendedName>
    <alternativeName>
        <fullName evidence="6">23S rRNA (guanosine2251 2'-O)-methyltransferase</fullName>
    </alternativeName>
    <alternativeName>
        <fullName evidence="6">23S rRNA Gm2251 2'-O-methyltransferase</fullName>
    </alternativeName>
</protein>
<dbReference type="InterPro" id="IPR029028">
    <property type="entry name" value="Alpha/beta_knot_MTases"/>
</dbReference>
<evidence type="ECO:0000313" key="8">
    <source>
        <dbReference type="EMBL" id="USF86680.1"/>
    </source>
</evidence>
<dbReference type="InterPro" id="IPR004441">
    <property type="entry name" value="rRNA_MeTrfase_TrmH"/>
</dbReference>
<dbReference type="Gene3D" id="3.40.1280.10">
    <property type="match status" value="1"/>
</dbReference>
<dbReference type="InterPro" id="IPR024915">
    <property type="entry name" value="23S_rRNA_MeTrfase_RlmB"/>
</dbReference>
<evidence type="ECO:0000256" key="6">
    <source>
        <dbReference type="HAMAP-Rule" id="MF_01887"/>
    </source>
</evidence>
<comment type="similarity">
    <text evidence="6">Belongs to the class IV-like SAM-binding methyltransferase superfamily. RNA methyltransferase TrmH family. RlmB subfamily.</text>
</comment>
<evidence type="ECO:0000256" key="5">
    <source>
        <dbReference type="ARBA" id="ARBA00022691"/>
    </source>
</evidence>
<dbReference type="GO" id="GO:0005829">
    <property type="term" value="C:cytosol"/>
    <property type="evidence" value="ECO:0007669"/>
    <property type="project" value="TreeGrafter"/>
</dbReference>
<dbReference type="NCBIfam" id="TIGR00186">
    <property type="entry name" value="rRNA_methyl_3"/>
    <property type="match status" value="1"/>
</dbReference>
<keyword evidence="5 6" id="KW-0949">S-adenosyl-L-methionine</keyword>
<keyword evidence="9" id="KW-1185">Reference proteome</keyword>
<dbReference type="SMART" id="SM00967">
    <property type="entry name" value="SpoU_sub_bind"/>
    <property type="match status" value="1"/>
</dbReference>
<dbReference type="CDD" id="cd18103">
    <property type="entry name" value="SpoU-like_RlmB"/>
    <property type="match status" value="1"/>
</dbReference>
<keyword evidence="1 6" id="KW-0963">Cytoplasm</keyword>
<dbReference type="RefSeq" id="WP_005965360.1">
    <property type="nucleotide sequence ID" value="NZ_CP090569.1"/>
</dbReference>
<keyword evidence="3 6" id="KW-0489">Methyltransferase</keyword>
<sequence>MSETQLIIGLHAVRTALKHGDAVTEILLESRRRDARIKEVLNLARQAGLKPRQVEGEELDRLAQGGNHQGVAAYTRAPAVMDEAFLKQLLAGLDLPPFLLVLDGVQDPHNLGACLRTADAAGVQAVIAPRDKSVGLTPVACKVASGAAETVPFIQVTNLSRTLKWLQQQGVWLIGTAGEAESELYQADLKGPLAIVMGSEGKGLRRLTREQCDSLIKLPMLGAVESLNVSVATGITLYEALRQRS</sequence>
<evidence type="ECO:0000313" key="9">
    <source>
        <dbReference type="Proteomes" id="UP001056649"/>
    </source>
</evidence>
<evidence type="ECO:0000256" key="4">
    <source>
        <dbReference type="ARBA" id="ARBA00022679"/>
    </source>
</evidence>
<dbReference type="Gene3D" id="3.30.1330.30">
    <property type="match status" value="1"/>
</dbReference>
<dbReference type="FunFam" id="3.40.1280.10:FF:000008">
    <property type="entry name" value="Group 3 RNA methyltransferase TrmH"/>
    <property type="match status" value="1"/>
</dbReference>
<keyword evidence="4 6" id="KW-0808">Transferase</keyword>
<dbReference type="SUPFAM" id="SSF75217">
    <property type="entry name" value="alpha/beta knot"/>
    <property type="match status" value="1"/>
</dbReference>
<feature type="binding site" evidence="6">
    <location>
        <position position="227"/>
    </location>
    <ligand>
        <name>S-adenosyl-L-methionine</name>
        <dbReference type="ChEBI" id="CHEBI:59789"/>
    </ligand>
</feature>
<dbReference type="InterPro" id="IPR013123">
    <property type="entry name" value="SpoU_subst-bd"/>
</dbReference>
<dbReference type="PANTHER" id="PTHR46429:SF1">
    <property type="entry name" value="23S RRNA (GUANOSINE-2'-O-)-METHYLTRANSFERASE RLMB"/>
    <property type="match status" value="1"/>
</dbReference>
<dbReference type="Pfam" id="PF00588">
    <property type="entry name" value="SpoU_methylase"/>
    <property type="match status" value="1"/>
</dbReference>
<evidence type="ECO:0000256" key="1">
    <source>
        <dbReference type="ARBA" id="ARBA00022490"/>
    </source>
</evidence>
<dbReference type="InterPro" id="IPR029026">
    <property type="entry name" value="tRNA_m1G_MTases_N"/>
</dbReference>
<keyword evidence="2 6" id="KW-0698">rRNA processing</keyword>
<dbReference type="AlphaFoldDB" id="A0A9J6ZVH1"/>
<feature type="domain" description="RNA 2-O ribose methyltransferase substrate binding" evidence="7">
    <location>
        <begin position="6"/>
        <end position="81"/>
    </location>
</feature>
<dbReference type="PANTHER" id="PTHR46429">
    <property type="entry name" value="23S RRNA (GUANOSINE-2'-O-)-METHYLTRANSFERASE RLMB"/>
    <property type="match status" value="1"/>
</dbReference>
<comment type="function">
    <text evidence="6">Specifically methylates the ribose of guanosine 2251 in 23S rRNA.</text>
</comment>
<dbReference type="KEGG" id="eps:L0Y14_11085"/>
<dbReference type="SUPFAM" id="SSF55315">
    <property type="entry name" value="L30e-like"/>
    <property type="match status" value="1"/>
</dbReference>
<proteinExistence type="inferred from homology"/>
<feature type="binding site" evidence="6">
    <location>
        <position position="198"/>
    </location>
    <ligand>
        <name>S-adenosyl-L-methionine</name>
        <dbReference type="ChEBI" id="CHEBI:59789"/>
    </ligand>
</feature>
<dbReference type="EC" id="2.1.1.185" evidence="6"/>
<evidence type="ECO:0000256" key="3">
    <source>
        <dbReference type="ARBA" id="ARBA00022603"/>
    </source>
</evidence>
<comment type="catalytic activity">
    <reaction evidence="6">
        <text>guanosine(2251) in 23S rRNA + S-adenosyl-L-methionine = 2'-O-methylguanosine(2251) in 23S rRNA + S-adenosyl-L-homocysteine + H(+)</text>
        <dbReference type="Rhea" id="RHEA:24140"/>
        <dbReference type="Rhea" id="RHEA-COMP:10239"/>
        <dbReference type="Rhea" id="RHEA-COMP:10241"/>
        <dbReference type="ChEBI" id="CHEBI:15378"/>
        <dbReference type="ChEBI" id="CHEBI:57856"/>
        <dbReference type="ChEBI" id="CHEBI:59789"/>
        <dbReference type="ChEBI" id="CHEBI:74269"/>
        <dbReference type="ChEBI" id="CHEBI:74445"/>
        <dbReference type="EC" id="2.1.1.185"/>
    </reaction>
</comment>
<dbReference type="InterPro" id="IPR001537">
    <property type="entry name" value="SpoU_MeTrfase"/>
</dbReference>
<evidence type="ECO:0000256" key="2">
    <source>
        <dbReference type="ARBA" id="ARBA00022552"/>
    </source>
</evidence>
<name>A0A9J6ZVH1_9GAMM</name>
<dbReference type="Pfam" id="PF08032">
    <property type="entry name" value="SpoU_sub_bind"/>
    <property type="match status" value="1"/>
</dbReference>
<gene>
    <name evidence="6 8" type="primary">rlmB</name>
    <name evidence="8" type="ORF">L0Y14_11085</name>
</gene>
<dbReference type="EMBL" id="CP090569">
    <property type="protein sequence ID" value="USF86680.1"/>
    <property type="molecule type" value="Genomic_DNA"/>
</dbReference>
<feature type="binding site" evidence="6">
    <location>
        <position position="218"/>
    </location>
    <ligand>
        <name>S-adenosyl-L-methionine</name>
        <dbReference type="ChEBI" id="CHEBI:59789"/>
    </ligand>
</feature>
<dbReference type="InterPro" id="IPR029064">
    <property type="entry name" value="Ribosomal_eL30-like_sf"/>
</dbReference>
<accession>A0A9J6ZVH1</accession>
<dbReference type="GO" id="GO:0070039">
    <property type="term" value="F:rRNA (guanosine-2'-O-)-methyltransferase activity"/>
    <property type="evidence" value="ECO:0007669"/>
    <property type="project" value="UniProtKB-UniRule"/>
</dbReference>
<dbReference type="Proteomes" id="UP001056649">
    <property type="component" value="Chromosome"/>
</dbReference>
<organism evidence="8 9">
    <name type="scientific">Candidatus Endoriftia persephonae</name>
    <dbReference type="NCBI Taxonomy" id="393765"/>
    <lineage>
        <taxon>Bacteria</taxon>
        <taxon>Pseudomonadati</taxon>
        <taxon>Pseudomonadota</taxon>
        <taxon>Gammaproteobacteria</taxon>
        <taxon>Chromatiales</taxon>
        <taxon>Sedimenticolaceae</taxon>
        <taxon>Candidatus Endoriftia</taxon>
    </lineage>
</organism>
<dbReference type="GO" id="GO:0003723">
    <property type="term" value="F:RNA binding"/>
    <property type="evidence" value="ECO:0007669"/>
    <property type="project" value="InterPro"/>
</dbReference>
<reference evidence="8" key="1">
    <citation type="journal article" date="2022" name="Mol. Ecol. Resour.">
        <title>The complete and closed genome of the facultative generalist Candidatus Endoriftia persephone from deep-sea hydrothermal vents.</title>
        <authorList>
            <person name="de Oliveira A.L."/>
            <person name="Srivastava A."/>
            <person name="Espada-Hinojosa S."/>
            <person name="Bright M."/>
        </authorList>
    </citation>
    <scope>NUCLEOTIDE SEQUENCE</scope>
    <source>
        <strain evidence="8">Tica-EPR-9o50.N</strain>
    </source>
</reference>
<dbReference type="HAMAP" id="MF_01887">
    <property type="entry name" value="23SrRNA_methyltr_B"/>
    <property type="match status" value="1"/>
</dbReference>
<comment type="subcellular location">
    <subcellularLocation>
        <location evidence="6">Cytoplasm</location>
    </subcellularLocation>
</comment>
<evidence type="ECO:0000259" key="7">
    <source>
        <dbReference type="SMART" id="SM00967"/>
    </source>
</evidence>